<name>A0A2H3BGT5_9AGAR</name>
<dbReference type="AlphaFoldDB" id="A0A2H3BGT5"/>
<accession>A0A2H3BGT5</accession>
<gene>
    <name evidence="1" type="ORF">ARMSODRAFT_980876</name>
</gene>
<reference evidence="2" key="1">
    <citation type="journal article" date="2017" name="Nat. Ecol. Evol.">
        <title>Genome expansion and lineage-specific genetic innovations in the forest pathogenic fungi Armillaria.</title>
        <authorList>
            <person name="Sipos G."/>
            <person name="Prasanna A.N."/>
            <person name="Walter M.C."/>
            <person name="O'Connor E."/>
            <person name="Balint B."/>
            <person name="Krizsan K."/>
            <person name="Kiss B."/>
            <person name="Hess J."/>
            <person name="Varga T."/>
            <person name="Slot J."/>
            <person name="Riley R."/>
            <person name="Boka B."/>
            <person name="Rigling D."/>
            <person name="Barry K."/>
            <person name="Lee J."/>
            <person name="Mihaltcheva S."/>
            <person name="LaButti K."/>
            <person name="Lipzen A."/>
            <person name="Waldron R."/>
            <person name="Moloney N.M."/>
            <person name="Sperisen C."/>
            <person name="Kredics L."/>
            <person name="Vagvoelgyi C."/>
            <person name="Patrignani A."/>
            <person name="Fitzpatrick D."/>
            <person name="Nagy I."/>
            <person name="Doyle S."/>
            <person name="Anderson J.B."/>
            <person name="Grigoriev I.V."/>
            <person name="Gueldener U."/>
            <person name="Muensterkoetter M."/>
            <person name="Nagy L.G."/>
        </authorList>
    </citation>
    <scope>NUCLEOTIDE SEQUENCE [LARGE SCALE GENOMIC DNA]</scope>
    <source>
        <strain evidence="2">28-4</strain>
    </source>
</reference>
<dbReference type="Proteomes" id="UP000218334">
    <property type="component" value="Unassembled WGS sequence"/>
</dbReference>
<evidence type="ECO:0000313" key="1">
    <source>
        <dbReference type="EMBL" id="PBK62266.1"/>
    </source>
</evidence>
<proteinExistence type="predicted"/>
<protein>
    <submittedName>
        <fullName evidence="1">Uncharacterized protein</fullName>
    </submittedName>
</protein>
<dbReference type="EMBL" id="KZ293468">
    <property type="protein sequence ID" value="PBK62266.1"/>
    <property type="molecule type" value="Genomic_DNA"/>
</dbReference>
<keyword evidence="2" id="KW-1185">Reference proteome</keyword>
<evidence type="ECO:0000313" key="2">
    <source>
        <dbReference type="Proteomes" id="UP000218334"/>
    </source>
</evidence>
<organism evidence="1 2">
    <name type="scientific">Armillaria solidipes</name>
    <dbReference type="NCBI Taxonomy" id="1076256"/>
    <lineage>
        <taxon>Eukaryota</taxon>
        <taxon>Fungi</taxon>
        <taxon>Dikarya</taxon>
        <taxon>Basidiomycota</taxon>
        <taxon>Agaricomycotina</taxon>
        <taxon>Agaricomycetes</taxon>
        <taxon>Agaricomycetidae</taxon>
        <taxon>Agaricales</taxon>
        <taxon>Marasmiineae</taxon>
        <taxon>Physalacriaceae</taxon>
        <taxon>Armillaria</taxon>
    </lineage>
</organism>
<sequence>MVRRVARIIKPNPDPGKPTRDLLKQVNNAVSIDWMDCGSVKLPAQVVPYLLNLPVLIFITTFRRSGWESVERADLMTPTIREVGTREYGGSQMPNLESPSKKKKWYLSARYTLEEDMLDESYMKLQQQSGRSESGIMLMMKRMTAFSESLRICASS</sequence>